<dbReference type="AlphaFoldDB" id="A0A7T1AKZ8"/>
<sequence>MNQKVSVVDRRGRLTIPGSIRKKMGVKEGDVFLIREEEARLVCEKIAISSSFQMMQASEKILSRDWDTPEEDEAWKDL</sequence>
<dbReference type="NCBIfam" id="TIGR01439">
    <property type="entry name" value="lp_hng_hel_AbrB"/>
    <property type="match status" value="1"/>
</dbReference>
<dbReference type="SUPFAM" id="SSF89447">
    <property type="entry name" value="AbrB/MazE/MraZ-like"/>
    <property type="match status" value="1"/>
</dbReference>
<name>A0A7T1AKZ8_ATRLM</name>
<dbReference type="SMART" id="SM00966">
    <property type="entry name" value="SpoVT_AbrB"/>
    <property type="match status" value="1"/>
</dbReference>
<keyword evidence="4" id="KW-1185">Reference proteome</keyword>
<dbReference type="Gene3D" id="2.10.260.10">
    <property type="match status" value="1"/>
</dbReference>
<evidence type="ECO:0000313" key="4">
    <source>
        <dbReference type="Proteomes" id="UP000594463"/>
    </source>
</evidence>
<protein>
    <recommendedName>
        <fullName evidence="2">SpoVT-AbrB domain-containing protein</fullName>
    </recommendedName>
</protein>
<dbReference type="EMBL" id="CP065383">
    <property type="protein sequence ID" value="QPM67854.1"/>
    <property type="molecule type" value="Genomic_DNA"/>
</dbReference>
<dbReference type="GO" id="GO:0003677">
    <property type="term" value="F:DNA binding"/>
    <property type="evidence" value="ECO:0007669"/>
    <property type="project" value="UniProtKB-UniRule"/>
</dbReference>
<feature type="domain" description="SpoVT-AbrB" evidence="2">
    <location>
        <begin position="3"/>
        <end position="47"/>
    </location>
</feature>
<proteinExistence type="predicted"/>
<accession>A0A7T1AKZ8</accession>
<evidence type="ECO:0000313" key="3">
    <source>
        <dbReference type="EMBL" id="QPM67854.1"/>
    </source>
</evidence>
<dbReference type="InterPro" id="IPR007159">
    <property type="entry name" value="SpoVT-AbrB_dom"/>
</dbReference>
<evidence type="ECO:0000256" key="1">
    <source>
        <dbReference type="PROSITE-ProRule" id="PRU01076"/>
    </source>
</evidence>
<evidence type="ECO:0000259" key="2">
    <source>
        <dbReference type="PROSITE" id="PS51740"/>
    </source>
</evidence>
<dbReference type="KEGG" id="alam:RT761_01067"/>
<reference evidence="3 4" key="1">
    <citation type="journal article" date="2021" name="Nat. Commun.">
        <title>Isolation of a member of the candidate phylum Atribacteria reveals a unique cell membrane structure.</title>
        <authorList>
            <person name="Taiki K."/>
            <person name="Nobu M.K."/>
            <person name="Kusada H."/>
            <person name="Meng X.-Y."/>
            <person name="Hosoki N."/>
            <person name="Uematsu K."/>
            <person name="Yoshioka H."/>
            <person name="Kamagata Y."/>
            <person name="Tamaki H."/>
        </authorList>
    </citation>
    <scope>NUCLEOTIDE SEQUENCE [LARGE SCALE GENOMIC DNA]</scope>
    <source>
        <strain evidence="3 4">RT761</strain>
    </source>
</reference>
<dbReference type="InterPro" id="IPR037914">
    <property type="entry name" value="SpoVT-AbrB_sf"/>
</dbReference>
<dbReference type="PROSITE" id="PS51740">
    <property type="entry name" value="SPOVT_ABRB"/>
    <property type="match status" value="1"/>
</dbReference>
<dbReference type="RefSeq" id="WP_218113031.1">
    <property type="nucleotide sequence ID" value="NZ_CP065383.1"/>
</dbReference>
<keyword evidence="1" id="KW-0238">DNA-binding</keyword>
<dbReference type="Pfam" id="PF04014">
    <property type="entry name" value="MazE_antitoxin"/>
    <property type="match status" value="1"/>
</dbReference>
<gene>
    <name evidence="3" type="ORF">RT761_01067</name>
</gene>
<dbReference type="Proteomes" id="UP000594463">
    <property type="component" value="Chromosome"/>
</dbReference>
<organism evidence="3 4">
    <name type="scientific">Atribacter laminatus</name>
    <dbReference type="NCBI Taxonomy" id="2847778"/>
    <lineage>
        <taxon>Bacteria</taxon>
        <taxon>Pseudomonadati</taxon>
        <taxon>Atribacterota</taxon>
        <taxon>Atribacteria</taxon>
        <taxon>Atribacterales</taxon>
        <taxon>Atribacteraceae</taxon>
        <taxon>Atribacter</taxon>
    </lineage>
</organism>